<feature type="non-terminal residue" evidence="2">
    <location>
        <position position="1"/>
    </location>
</feature>
<accession>A0A699Z394</accession>
<evidence type="ECO:0000256" key="1">
    <source>
        <dbReference type="SAM" id="MobiDB-lite"/>
    </source>
</evidence>
<dbReference type="AlphaFoldDB" id="A0A699Z394"/>
<name>A0A699Z394_HAELA</name>
<organism evidence="2 3">
    <name type="scientific">Haematococcus lacustris</name>
    <name type="common">Green alga</name>
    <name type="synonym">Haematococcus pluvialis</name>
    <dbReference type="NCBI Taxonomy" id="44745"/>
    <lineage>
        <taxon>Eukaryota</taxon>
        <taxon>Viridiplantae</taxon>
        <taxon>Chlorophyta</taxon>
        <taxon>core chlorophytes</taxon>
        <taxon>Chlorophyceae</taxon>
        <taxon>CS clade</taxon>
        <taxon>Chlamydomonadales</taxon>
        <taxon>Haematococcaceae</taxon>
        <taxon>Haematococcus</taxon>
    </lineage>
</organism>
<gene>
    <name evidence="2" type="ORF">HaLaN_05097</name>
</gene>
<reference evidence="2 3" key="1">
    <citation type="submission" date="2020-02" db="EMBL/GenBank/DDBJ databases">
        <title>Draft genome sequence of Haematococcus lacustris strain NIES-144.</title>
        <authorList>
            <person name="Morimoto D."/>
            <person name="Nakagawa S."/>
            <person name="Yoshida T."/>
            <person name="Sawayama S."/>
        </authorList>
    </citation>
    <scope>NUCLEOTIDE SEQUENCE [LARGE SCALE GENOMIC DNA]</scope>
    <source>
        <strain evidence="2 3">NIES-144</strain>
    </source>
</reference>
<protein>
    <submittedName>
        <fullName evidence="2">Uncharacterized protein</fullName>
    </submittedName>
</protein>
<proteinExistence type="predicted"/>
<sequence>MFLRMGGRLAHSQLVGVRRVAMSAAIDAPVPASKVQPTVSGLVALDGSHAGSSGQPLSNSLDNSSVQPTVAATAQKGSSGK</sequence>
<dbReference type="EMBL" id="BLLF01000271">
    <property type="protein sequence ID" value="GFH09872.1"/>
    <property type="molecule type" value="Genomic_DNA"/>
</dbReference>
<comment type="caution">
    <text evidence="2">The sequence shown here is derived from an EMBL/GenBank/DDBJ whole genome shotgun (WGS) entry which is preliminary data.</text>
</comment>
<dbReference type="Proteomes" id="UP000485058">
    <property type="component" value="Unassembled WGS sequence"/>
</dbReference>
<evidence type="ECO:0000313" key="2">
    <source>
        <dbReference type="EMBL" id="GFH09872.1"/>
    </source>
</evidence>
<evidence type="ECO:0000313" key="3">
    <source>
        <dbReference type="Proteomes" id="UP000485058"/>
    </source>
</evidence>
<feature type="non-terminal residue" evidence="2">
    <location>
        <position position="81"/>
    </location>
</feature>
<keyword evidence="3" id="KW-1185">Reference proteome</keyword>
<feature type="compositionally biased region" description="Polar residues" evidence="1">
    <location>
        <begin position="50"/>
        <end position="81"/>
    </location>
</feature>
<feature type="region of interest" description="Disordered" evidence="1">
    <location>
        <begin position="44"/>
        <end position="81"/>
    </location>
</feature>